<sequence length="323" mass="33592">MPAVAPVIMAVVVMWVKLPVFQLRPPWWRSMVRHMGKHTKRTPGYLPRMAAGAAPLALLLAGPAAALADTPRGGLPLEEHQHGSFSDLQFTRDEAIATQDLPASAASNLHQALAPDAAGQSQTHDLRLGEAGRAFTGNDLAAHHTQPFDGAHVAGLDQSMRHGVRLPQGVEALSSSKTSAESGLAGRFSGDLLSGTRVERTSADAVDLGPAGSVVANSDESVLGQFTGKLDVTRLESTERHSVSGDLGPVHTLAAASQSTAERTERFHGELSAADLAAARASTASTVGVPVTRSQHVGAEVLGNPVIDNGWTVSGPPFTFSPG</sequence>
<gene>
    <name evidence="1" type="ORF">H4281_22185</name>
</gene>
<dbReference type="Proteomes" id="UP000526734">
    <property type="component" value="Unassembled WGS sequence"/>
</dbReference>
<proteinExistence type="predicted"/>
<organism evidence="1 2">
    <name type="scientific">Amycolatopsis dendrobii</name>
    <dbReference type="NCBI Taxonomy" id="2760662"/>
    <lineage>
        <taxon>Bacteria</taxon>
        <taxon>Bacillati</taxon>
        <taxon>Actinomycetota</taxon>
        <taxon>Actinomycetes</taxon>
        <taxon>Pseudonocardiales</taxon>
        <taxon>Pseudonocardiaceae</taxon>
        <taxon>Amycolatopsis</taxon>
    </lineage>
</organism>
<comment type="caution">
    <text evidence="1">The sequence shown here is derived from an EMBL/GenBank/DDBJ whole genome shotgun (WGS) entry which is preliminary data.</text>
</comment>
<keyword evidence="2" id="KW-1185">Reference proteome</keyword>
<protein>
    <submittedName>
        <fullName evidence="1">Uncharacterized protein</fullName>
    </submittedName>
</protein>
<evidence type="ECO:0000313" key="1">
    <source>
        <dbReference type="EMBL" id="MBB1155867.1"/>
    </source>
</evidence>
<accession>A0A7W3W051</accession>
<name>A0A7W3W051_9PSEU</name>
<reference evidence="1 2" key="1">
    <citation type="submission" date="2020-08" db="EMBL/GenBank/DDBJ databases">
        <title>Amycolatopsis sp. nov. DR6-1 isolated from Dendrobium heterocarpum.</title>
        <authorList>
            <person name="Tedsree N."/>
            <person name="Kuncharoen N."/>
            <person name="Likhitwitayawuid K."/>
            <person name="Tanasupawat S."/>
        </authorList>
    </citation>
    <scope>NUCLEOTIDE SEQUENCE [LARGE SCALE GENOMIC DNA]</scope>
    <source>
        <strain evidence="1 2">DR6-1</strain>
    </source>
</reference>
<dbReference type="AlphaFoldDB" id="A0A7W3W051"/>
<evidence type="ECO:0000313" key="2">
    <source>
        <dbReference type="Proteomes" id="UP000526734"/>
    </source>
</evidence>
<dbReference type="EMBL" id="JACGZW010000007">
    <property type="protein sequence ID" value="MBB1155867.1"/>
    <property type="molecule type" value="Genomic_DNA"/>
</dbReference>